<evidence type="ECO:0000313" key="1">
    <source>
        <dbReference type="EMBL" id="CAG6618709.1"/>
    </source>
</evidence>
<dbReference type="AlphaFoldDB" id="A0A8D8LYH1"/>
<dbReference type="EMBL" id="HBUF01043352">
    <property type="protein sequence ID" value="CAG6618709.1"/>
    <property type="molecule type" value="Transcribed_RNA"/>
</dbReference>
<evidence type="ECO:0008006" key="2">
    <source>
        <dbReference type="Google" id="ProtNLM"/>
    </source>
</evidence>
<proteinExistence type="predicted"/>
<dbReference type="EMBL" id="HBUF01043349">
    <property type="protein sequence ID" value="CAG6618707.1"/>
    <property type="molecule type" value="Transcribed_RNA"/>
</dbReference>
<sequence length="151" mass="17364">MAKHNSETTNFIKRWAQEAHQLRWNNVSGLRHSKIMMHGPTKDLTMDILALNRRNTRLVTSLITGHCGLRKHLQTMGFHQDHIVCRLCGECEETATHVILECNSLLTWRLSVGLARHPWKTPNEKVVKDRTDLRLQLGYGLTPNIKIPLEA</sequence>
<reference evidence="1" key="1">
    <citation type="submission" date="2021-05" db="EMBL/GenBank/DDBJ databases">
        <authorList>
            <person name="Alioto T."/>
            <person name="Alioto T."/>
            <person name="Gomez Garrido J."/>
        </authorList>
    </citation>
    <scope>NUCLEOTIDE SEQUENCE</scope>
</reference>
<name>A0A8D8LYH1_9HEMI</name>
<dbReference type="EMBL" id="HBUF01043350">
    <property type="protein sequence ID" value="CAG6618708.1"/>
    <property type="molecule type" value="Transcribed_RNA"/>
</dbReference>
<organism evidence="1">
    <name type="scientific">Cacopsylla melanoneura</name>
    <dbReference type="NCBI Taxonomy" id="428564"/>
    <lineage>
        <taxon>Eukaryota</taxon>
        <taxon>Metazoa</taxon>
        <taxon>Ecdysozoa</taxon>
        <taxon>Arthropoda</taxon>
        <taxon>Hexapoda</taxon>
        <taxon>Insecta</taxon>
        <taxon>Pterygota</taxon>
        <taxon>Neoptera</taxon>
        <taxon>Paraneoptera</taxon>
        <taxon>Hemiptera</taxon>
        <taxon>Sternorrhyncha</taxon>
        <taxon>Psylloidea</taxon>
        <taxon>Psyllidae</taxon>
        <taxon>Psyllinae</taxon>
        <taxon>Cacopsylla</taxon>
    </lineage>
</organism>
<accession>A0A8D8LYH1</accession>
<protein>
    <recommendedName>
        <fullName evidence="2">Reverse transcriptase zinc-binding domain-containing protein</fullName>
    </recommendedName>
</protein>